<dbReference type="GO" id="GO:0016831">
    <property type="term" value="F:carboxy-lyase activity"/>
    <property type="evidence" value="ECO:0007669"/>
    <property type="project" value="InterPro"/>
</dbReference>
<dbReference type="EMBL" id="CACSII010000020">
    <property type="protein sequence ID" value="CAA0119264.1"/>
    <property type="molecule type" value="Genomic_DNA"/>
</dbReference>
<evidence type="ECO:0000259" key="2">
    <source>
        <dbReference type="Pfam" id="PF04909"/>
    </source>
</evidence>
<evidence type="ECO:0000313" key="3">
    <source>
        <dbReference type="EMBL" id="CAA0119264.1"/>
    </source>
</evidence>
<dbReference type="PANTHER" id="PTHR21240:SF28">
    <property type="entry name" value="ISO-OROTATE DECARBOXYLASE (EUROFUNG)"/>
    <property type="match status" value="1"/>
</dbReference>
<evidence type="ECO:0000256" key="1">
    <source>
        <dbReference type="ARBA" id="ARBA00023239"/>
    </source>
</evidence>
<proteinExistence type="predicted"/>
<protein>
    <recommendedName>
        <fullName evidence="2">Amidohydrolase-related domain-containing protein</fullName>
    </recommendedName>
</protein>
<feature type="domain" description="Amidohydrolase-related" evidence="2">
    <location>
        <begin position="106"/>
        <end position="398"/>
    </location>
</feature>
<dbReference type="AlphaFoldDB" id="A0A5S9QRA5"/>
<dbReference type="GO" id="GO:0005737">
    <property type="term" value="C:cytoplasm"/>
    <property type="evidence" value="ECO:0007669"/>
    <property type="project" value="TreeGrafter"/>
</dbReference>
<organism evidence="3 4">
    <name type="scientific">BD1-7 clade bacterium</name>
    <dbReference type="NCBI Taxonomy" id="2029982"/>
    <lineage>
        <taxon>Bacteria</taxon>
        <taxon>Pseudomonadati</taxon>
        <taxon>Pseudomonadota</taxon>
        <taxon>Gammaproteobacteria</taxon>
        <taxon>Cellvibrionales</taxon>
        <taxon>Spongiibacteraceae</taxon>
        <taxon>BD1-7 clade</taxon>
    </lineage>
</organism>
<dbReference type="Pfam" id="PF04909">
    <property type="entry name" value="Amidohydro_2"/>
    <property type="match status" value="1"/>
</dbReference>
<sequence length="400" mass="45213">MNSAIDYPLIDFDGHYYEPDDCFTRHIEDKYKQLTVRPDRSGADGLGRMMLANERLRFTSVIQNDFVGAPGVMKAFFKGETEEGGAVNLNAICPRDYPFMMQKSARLKLMDEQNTQSTVMLPTLGVTVQQHLTAYPELEYPTLRAFNRWVEEDWGYGQDGRIFGAACLSLSNLELACEELDRLISVGVRLVHLPCGPANGRSPADPYFDPFWARAEEAGVVIAFHIGESVFNEMYAAKWGEPSNPPIHQFSALNTFWGIGARTITDQVAAMICHNVFGRFPNLKISIIEFGSDWVETTIKNLDKIYRMAEHKTKWTYGKPDAMPSELFRRHFWVVPYYEENIPALIDLIGAERVINGSDFPHPEGLEHPAEMTAEMCGLNEGVIRRVMRDNGLELLGLSD</sequence>
<dbReference type="SUPFAM" id="SSF51556">
    <property type="entry name" value="Metallo-dependent hydrolases"/>
    <property type="match status" value="1"/>
</dbReference>
<dbReference type="OrthoDB" id="8617321at2"/>
<dbReference type="Gene3D" id="3.20.20.140">
    <property type="entry name" value="Metal-dependent hydrolases"/>
    <property type="match status" value="1"/>
</dbReference>
<dbReference type="InterPro" id="IPR006680">
    <property type="entry name" value="Amidohydro-rel"/>
</dbReference>
<accession>A0A5S9QRA5</accession>
<dbReference type="GO" id="GO:0016787">
    <property type="term" value="F:hydrolase activity"/>
    <property type="evidence" value="ECO:0007669"/>
    <property type="project" value="InterPro"/>
</dbReference>
<name>A0A5S9QRA5_9GAMM</name>
<dbReference type="InterPro" id="IPR032466">
    <property type="entry name" value="Metal_Hydrolase"/>
</dbReference>
<dbReference type="Proteomes" id="UP000434580">
    <property type="component" value="Unassembled WGS sequence"/>
</dbReference>
<evidence type="ECO:0000313" key="4">
    <source>
        <dbReference type="Proteomes" id="UP000434580"/>
    </source>
</evidence>
<dbReference type="InterPro" id="IPR032465">
    <property type="entry name" value="ACMSD"/>
</dbReference>
<dbReference type="GO" id="GO:0019748">
    <property type="term" value="P:secondary metabolic process"/>
    <property type="evidence" value="ECO:0007669"/>
    <property type="project" value="TreeGrafter"/>
</dbReference>
<keyword evidence="1" id="KW-0456">Lyase</keyword>
<reference evidence="3 4" key="1">
    <citation type="submission" date="2019-11" db="EMBL/GenBank/DDBJ databases">
        <authorList>
            <person name="Holert J."/>
        </authorList>
    </citation>
    <scope>NUCLEOTIDE SEQUENCE [LARGE SCALE GENOMIC DNA]</scope>
    <source>
        <strain evidence="3">BC5_2</strain>
    </source>
</reference>
<gene>
    <name evidence="3" type="ORF">DPBNPPHM_02427</name>
</gene>
<dbReference type="PANTHER" id="PTHR21240">
    <property type="entry name" value="2-AMINO-3-CARBOXYLMUCONATE-6-SEMIALDEHYDE DECARBOXYLASE"/>
    <property type="match status" value="1"/>
</dbReference>